<keyword evidence="4" id="KW-1185">Reference proteome</keyword>
<dbReference type="RefSeq" id="WP_045094421.1">
    <property type="nucleotide sequence ID" value="NZ_LN614827.1"/>
</dbReference>
<sequence>MTKYIHLSIVLLIGFLCSQAHAQKTINLSPNETKLLANNTLWTINATCTIQGSKRSHGKIKISVLKNKGTINGKNLSTGHATTVTVKNNSSISVSAEAGTQINLINLGNEGLQAVCNT</sequence>
<dbReference type="OrthoDB" id="5638996at2"/>
<dbReference type="AlphaFoldDB" id="A0A098G0S0"/>
<dbReference type="InterPro" id="IPR025055">
    <property type="entry name" value="Ena_core"/>
</dbReference>
<dbReference type="HOGENOM" id="CLU_2070145_0_0_6"/>
<evidence type="ECO:0000256" key="1">
    <source>
        <dbReference type="SAM" id="SignalP"/>
    </source>
</evidence>
<accession>A0A098G0S0</accession>
<name>A0A098G0S0_9GAMM</name>
<dbReference type="Pfam" id="PF13157">
    <property type="entry name" value="Enas"/>
    <property type="match status" value="1"/>
</dbReference>
<feature type="domain" description="Endospore appendages core" evidence="2">
    <location>
        <begin position="32"/>
        <end position="101"/>
    </location>
</feature>
<evidence type="ECO:0000313" key="4">
    <source>
        <dbReference type="Proteomes" id="UP000032430"/>
    </source>
</evidence>
<evidence type="ECO:0000259" key="2">
    <source>
        <dbReference type="Pfam" id="PF13157"/>
    </source>
</evidence>
<dbReference type="EMBL" id="LN614827">
    <property type="protein sequence ID" value="CEG55556.1"/>
    <property type="molecule type" value="Genomic_DNA"/>
</dbReference>
<feature type="signal peptide" evidence="1">
    <location>
        <begin position="1"/>
        <end position="22"/>
    </location>
</feature>
<proteinExistence type="predicted"/>
<feature type="chain" id="PRO_5001942536" description="Endospore appendages core domain-containing protein" evidence="1">
    <location>
        <begin position="23"/>
        <end position="118"/>
    </location>
</feature>
<organism evidence="3 4">
    <name type="scientific">Legionella fallonii LLAP-10</name>
    <dbReference type="NCBI Taxonomy" id="1212491"/>
    <lineage>
        <taxon>Bacteria</taxon>
        <taxon>Pseudomonadati</taxon>
        <taxon>Pseudomonadota</taxon>
        <taxon>Gammaproteobacteria</taxon>
        <taxon>Legionellales</taxon>
        <taxon>Legionellaceae</taxon>
        <taxon>Legionella</taxon>
    </lineage>
</organism>
<dbReference type="STRING" id="1212491.LFA_0072"/>
<evidence type="ECO:0000313" key="3">
    <source>
        <dbReference type="EMBL" id="CEG55556.1"/>
    </source>
</evidence>
<dbReference type="Proteomes" id="UP000032430">
    <property type="component" value="Chromosome I"/>
</dbReference>
<reference evidence="4" key="1">
    <citation type="submission" date="2014-09" db="EMBL/GenBank/DDBJ databases">
        <authorList>
            <person name="Gomez-Valero L."/>
        </authorList>
    </citation>
    <scope>NUCLEOTIDE SEQUENCE [LARGE SCALE GENOMIC DNA]</scope>
    <source>
        <strain evidence="4">ATCC700992</strain>
    </source>
</reference>
<dbReference type="KEGG" id="lfa:LFA_0072"/>
<protein>
    <recommendedName>
        <fullName evidence="2">Endospore appendages core domain-containing protein</fullName>
    </recommendedName>
</protein>
<keyword evidence="1" id="KW-0732">Signal</keyword>
<gene>
    <name evidence="3" type="ORF">LFA_0072</name>
</gene>